<gene>
    <name evidence="3" type="primary">8239459</name>
    <name evidence="2" type="ORF">Phum_PHUM145850</name>
</gene>
<evidence type="ECO:0000313" key="4">
    <source>
        <dbReference type="Proteomes" id="UP000009046"/>
    </source>
</evidence>
<reference evidence="2" key="2">
    <citation type="submission" date="2007-04" db="EMBL/GenBank/DDBJ databases">
        <title>The genome of the human body louse.</title>
        <authorList>
            <consortium name="The Human Body Louse Genome Consortium"/>
            <person name="Kirkness E."/>
            <person name="Walenz B."/>
            <person name="Hass B."/>
            <person name="Bruggner R."/>
            <person name="Strausberg R."/>
        </authorList>
    </citation>
    <scope>NUCLEOTIDE SEQUENCE</scope>
    <source>
        <strain evidence="2">USDA</strain>
    </source>
</reference>
<dbReference type="AlphaFoldDB" id="E0VF41"/>
<dbReference type="InParanoid" id="E0VF41"/>
<dbReference type="HOGENOM" id="CLU_1091101_0_0_1"/>
<feature type="region of interest" description="Disordered" evidence="1">
    <location>
        <begin position="171"/>
        <end position="202"/>
    </location>
</feature>
<evidence type="ECO:0000313" key="2">
    <source>
        <dbReference type="EMBL" id="EEB11930.1"/>
    </source>
</evidence>
<feature type="region of interest" description="Disordered" evidence="1">
    <location>
        <begin position="28"/>
        <end position="67"/>
    </location>
</feature>
<sequence length="255" mass="26700">MKDEGLGCLVSAVFNSGDNVSNKSVADLSENVTSDETVGNSSENVSGDESVGNLSEDVSGDESVRNLSEDNVVHSRWENGFEGLGVSDEVSRVRGNIDDWGGDNTGKTVNRWDGEVFVADLWSDQSLDAVAGLGDGGGWEDGWDDGGRFNDWGLDVGVWGLDGLDGDGGSVRNSGGSVDGVDGVKGGEGVKSSNVSRDGVNSSDNWNVDGVKGVKSSNGVDVVKSDNSADNWKTDAKYDISIVFIPKKLKTLNVI</sequence>
<dbReference type="GeneID" id="8239459"/>
<dbReference type="Proteomes" id="UP000009046">
    <property type="component" value="Unassembled WGS sequence"/>
</dbReference>
<feature type="compositionally biased region" description="Polar residues" evidence="1">
    <location>
        <begin position="28"/>
        <end position="47"/>
    </location>
</feature>
<dbReference type="RefSeq" id="XP_002424668.1">
    <property type="nucleotide sequence ID" value="XM_002424623.1"/>
</dbReference>
<feature type="compositionally biased region" description="Low complexity" evidence="1">
    <location>
        <begin position="171"/>
        <end position="181"/>
    </location>
</feature>
<keyword evidence="4" id="KW-1185">Reference proteome</keyword>
<dbReference type="VEuPathDB" id="VectorBase:PHUM145850"/>
<reference evidence="3" key="3">
    <citation type="submission" date="2020-05" db="UniProtKB">
        <authorList>
            <consortium name="EnsemblMetazoa"/>
        </authorList>
    </citation>
    <scope>IDENTIFICATION</scope>
    <source>
        <strain evidence="3">USDA</strain>
    </source>
</reference>
<dbReference type="EnsemblMetazoa" id="PHUM145850-RA">
    <property type="protein sequence ID" value="PHUM145850-PA"/>
    <property type="gene ID" value="PHUM145850"/>
</dbReference>
<dbReference type="CTD" id="8239459"/>
<evidence type="ECO:0000256" key="1">
    <source>
        <dbReference type="SAM" id="MobiDB-lite"/>
    </source>
</evidence>
<dbReference type="KEGG" id="phu:Phum_PHUM145850"/>
<accession>E0VF41</accession>
<organism>
    <name type="scientific">Pediculus humanus subsp. corporis</name>
    <name type="common">Body louse</name>
    <dbReference type="NCBI Taxonomy" id="121224"/>
    <lineage>
        <taxon>Eukaryota</taxon>
        <taxon>Metazoa</taxon>
        <taxon>Ecdysozoa</taxon>
        <taxon>Arthropoda</taxon>
        <taxon>Hexapoda</taxon>
        <taxon>Insecta</taxon>
        <taxon>Pterygota</taxon>
        <taxon>Neoptera</taxon>
        <taxon>Paraneoptera</taxon>
        <taxon>Psocodea</taxon>
        <taxon>Troctomorpha</taxon>
        <taxon>Phthiraptera</taxon>
        <taxon>Anoplura</taxon>
        <taxon>Pediculidae</taxon>
        <taxon>Pediculus</taxon>
    </lineage>
</organism>
<dbReference type="EMBL" id="AAZO01001689">
    <property type="status" value="NOT_ANNOTATED_CDS"/>
    <property type="molecule type" value="Genomic_DNA"/>
</dbReference>
<reference evidence="2" key="1">
    <citation type="submission" date="2007-04" db="EMBL/GenBank/DDBJ databases">
        <title>Annotation of Pediculus humanus corporis strain USDA.</title>
        <authorList>
            <person name="Kirkness E."/>
            <person name="Hannick L."/>
            <person name="Hass B."/>
            <person name="Bruggner R."/>
            <person name="Lawson D."/>
            <person name="Bidwell S."/>
            <person name="Joardar V."/>
            <person name="Caler E."/>
            <person name="Walenz B."/>
            <person name="Inman J."/>
            <person name="Schobel S."/>
            <person name="Galinsky K."/>
            <person name="Amedeo P."/>
            <person name="Strausberg R."/>
        </authorList>
    </citation>
    <scope>NUCLEOTIDE SEQUENCE</scope>
    <source>
        <strain evidence="2">USDA</strain>
    </source>
</reference>
<protein>
    <submittedName>
        <fullName evidence="2 3">Uncharacterized protein</fullName>
    </submittedName>
</protein>
<evidence type="ECO:0000313" key="3">
    <source>
        <dbReference type="EnsemblMetazoa" id="PHUM145850-PA"/>
    </source>
</evidence>
<name>E0VF41_PEDHC</name>
<proteinExistence type="predicted"/>
<dbReference type="EMBL" id="DS235100">
    <property type="protein sequence ID" value="EEB11930.1"/>
    <property type="molecule type" value="Genomic_DNA"/>
</dbReference>